<dbReference type="OrthoDB" id="5305673at2759"/>
<dbReference type="AlphaFoldDB" id="A0A1R3RMU6"/>
<evidence type="ECO:0000313" key="1">
    <source>
        <dbReference type="EMBL" id="OOF95791.1"/>
    </source>
</evidence>
<dbReference type="VEuPathDB" id="FungiDB:ASPCADRAFT_130126"/>
<dbReference type="Proteomes" id="UP000188318">
    <property type="component" value="Unassembled WGS sequence"/>
</dbReference>
<keyword evidence="2" id="KW-1185">Reference proteome</keyword>
<proteinExistence type="predicted"/>
<dbReference type="STRING" id="602072.A0A1R3RMU6"/>
<evidence type="ECO:0008006" key="3">
    <source>
        <dbReference type="Google" id="ProtNLM"/>
    </source>
</evidence>
<reference evidence="2" key="1">
    <citation type="journal article" date="2017" name="Genome Biol.">
        <title>Comparative genomics reveals high biological diversity and specific adaptations in the industrially and medically important fungal genus Aspergillus.</title>
        <authorList>
            <person name="de Vries R.P."/>
            <person name="Riley R."/>
            <person name="Wiebenga A."/>
            <person name="Aguilar-Osorio G."/>
            <person name="Amillis S."/>
            <person name="Uchima C.A."/>
            <person name="Anderluh G."/>
            <person name="Asadollahi M."/>
            <person name="Askin M."/>
            <person name="Barry K."/>
            <person name="Battaglia E."/>
            <person name="Bayram O."/>
            <person name="Benocci T."/>
            <person name="Braus-Stromeyer S.A."/>
            <person name="Caldana C."/>
            <person name="Canovas D."/>
            <person name="Cerqueira G.C."/>
            <person name="Chen F."/>
            <person name="Chen W."/>
            <person name="Choi C."/>
            <person name="Clum A."/>
            <person name="Dos Santos R.A."/>
            <person name="Damasio A.R."/>
            <person name="Diallinas G."/>
            <person name="Emri T."/>
            <person name="Fekete E."/>
            <person name="Flipphi M."/>
            <person name="Freyberg S."/>
            <person name="Gallo A."/>
            <person name="Gournas C."/>
            <person name="Habgood R."/>
            <person name="Hainaut M."/>
            <person name="Harispe M.L."/>
            <person name="Henrissat B."/>
            <person name="Hilden K.S."/>
            <person name="Hope R."/>
            <person name="Hossain A."/>
            <person name="Karabika E."/>
            <person name="Karaffa L."/>
            <person name="Karanyi Z."/>
            <person name="Krasevec N."/>
            <person name="Kuo A."/>
            <person name="Kusch H."/>
            <person name="LaButti K."/>
            <person name="Lagendijk E.L."/>
            <person name="Lapidus A."/>
            <person name="Levasseur A."/>
            <person name="Lindquist E."/>
            <person name="Lipzen A."/>
            <person name="Logrieco A.F."/>
            <person name="MacCabe A."/>
            <person name="Maekelae M.R."/>
            <person name="Malavazi I."/>
            <person name="Melin P."/>
            <person name="Meyer V."/>
            <person name="Mielnichuk N."/>
            <person name="Miskei M."/>
            <person name="Molnar A.P."/>
            <person name="Mule G."/>
            <person name="Ngan C.Y."/>
            <person name="Orejas M."/>
            <person name="Orosz E."/>
            <person name="Ouedraogo J.P."/>
            <person name="Overkamp K.M."/>
            <person name="Park H.-S."/>
            <person name="Perrone G."/>
            <person name="Piumi F."/>
            <person name="Punt P.J."/>
            <person name="Ram A.F."/>
            <person name="Ramon A."/>
            <person name="Rauscher S."/>
            <person name="Record E."/>
            <person name="Riano-Pachon D.M."/>
            <person name="Robert V."/>
            <person name="Roehrig J."/>
            <person name="Ruller R."/>
            <person name="Salamov A."/>
            <person name="Salih N.S."/>
            <person name="Samson R.A."/>
            <person name="Sandor E."/>
            <person name="Sanguinetti M."/>
            <person name="Schuetze T."/>
            <person name="Sepcic K."/>
            <person name="Shelest E."/>
            <person name="Sherlock G."/>
            <person name="Sophianopoulou V."/>
            <person name="Squina F.M."/>
            <person name="Sun H."/>
            <person name="Susca A."/>
            <person name="Todd R.B."/>
            <person name="Tsang A."/>
            <person name="Unkles S.E."/>
            <person name="van de Wiele N."/>
            <person name="van Rossen-Uffink D."/>
            <person name="Oliveira J.V."/>
            <person name="Vesth T.C."/>
            <person name="Visser J."/>
            <person name="Yu J.-H."/>
            <person name="Zhou M."/>
            <person name="Andersen M.R."/>
            <person name="Archer D.B."/>
            <person name="Baker S.E."/>
            <person name="Benoit I."/>
            <person name="Brakhage A.A."/>
            <person name="Braus G.H."/>
            <person name="Fischer R."/>
            <person name="Frisvad J.C."/>
            <person name="Goldman G.H."/>
            <person name="Houbraken J."/>
            <person name="Oakley B."/>
            <person name="Pocsi I."/>
            <person name="Scazzocchio C."/>
            <person name="Seiboth B."/>
            <person name="vanKuyk P.A."/>
            <person name="Wortman J."/>
            <person name="Dyer P.S."/>
            <person name="Grigoriev I.V."/>
        </authorList>
    </citation>
    <scope>NUCLEOTIDE SEQUENCE [LARGE SCALE GENOMIC DNA]</scope>
    <source>
        <strain evidence="2">ITEM 5010</strain>
    </source>
</reference>
<organism evidence="1 2">
    <name type="scientific">Aspergillus carbonarius (strain ITEM 5010)</name>
    <dbReference type="NCBI Taxonomy" id="602072"/>
    <lineage>
        <taxon>Eukaryota</taxon>
        <taxon>Fungi</taxon>
        <taxon>Dikarya</taxon>
        <taxon>Ascomycota</taxon>
        <taxon>Pezizomycotina</taxon>
        <taxon>Eurotiomycetes</taxon>
        <taxon>Eurotiomycetidae</taxon>
        <taxon>Eurotiales</taxon>
        <taxon>Aspergillaceae</taxon>
        <taxon>Aspergillus</taxon>
        <taxon>Aspergillus subgen. Circumdati</taxon>
    </lineage>
</organism>
<protein>
    <recommendedName>
        <fullName evidence="3">ATPase AAA-type core domain-containing protein</fullName>
    </recommendedName>
</protein>
<dbReference type="SUPFAM" id="SSF52540">
    <property type="entry name" value="P-loop containing nucleoside triphosphate hydrolases"/>
    <property type="match status" value="1"/>
</dbReference>
<accession>A0A1R3RMU6</accession>
<name>A0A1R3RMU6_ASPC5</name>
<dbReference type="EMBL" id="KV907499">
    <property type="protein sequence ID" value="OOF95791.1"/>
    <property type="molecule type" value="Genomic_DNA"/>
</dbReference>
<gene>
    <name evidence="1" type="ORF">ASPCADRAFT_130126</name>
</gene>
<sequence length="857" mass="95099">MSEGRFTLVGNDSNHVVSFTEIETGSGNVGVSGLKGGVYLLDFFIKTLKGDRSQDFLKLGLGIREPNSAIELFTADNENSFRVRRQLHVPQKPPKRMQIENQPYNRGMNATVVALEHPAAEDVDSMGKLYDYVSTSKDILICKIAHNLSKENSGEASSDKSLLRALVARKDQAPRPTAPIIIIDAKDLRNLGAEISEHLSWSKTAEGFARFLSSENTFINDLNSLGQPSHLIVRFDCDGTIHYLHNADEEPSFDLYYVNPKFAEGDYIQHLSGAMTGLDIAFMAGFAFELARETPEHNRNFRRALECGMEKACRLASAGFKKSGNGLGSLEFEYPDISATGALANFGPKNFVHIEKLSDVKAGGWSILNSIYSEETARLDLAMKIVREGPEIALANVPTAQFNRLITVDREEKERFRAIANLVQDYMRSSQKKPLSIGVFGHPGSGKSFGVGEVIDAVAKHLGKEAEKLTFNLSQFLEYSDLLAAFQNIRDQTFSNKIPVVMFDEFDCSFGGKPLGWLQYFLAPMQDGQFLERGHLRPLGSAIFIFVGGTSSTFEAFCATLNDREAVAAKKPDFASRLRGSVDIWGPNKLTSRDDGDKTYSIRRAIVLRSLLEKNKLLKKKAGSQKKNDYEEFKVTDSVLNALLCVSAFRHGTRSLEGIIQASQVTPGQEFAAAGLPSDDRLGLQLDPVEFGEWLNGWTESNEKIRTDIAEMVLAKIQEPSMRWVEDAQNPLDLEEKDVKRLSLTRVEEIELSKAVAKDFSLFLGAGKALDLKRDGLGFTDKERAALARGIYDRVAKIRSEHGSPVELPWWFIDQVSEPERESWYHQVAMKVSEELPRAATAERDRVAAEAAAANPA</sequence>
<evidence type="ECO:0000313" key="2">
    <source>
        <dbReference type="Proteomes" id="UP000188318"/>
    </source>
</evidence>
<dbReference type="InterPro" id="IPR027417">
    <property type="entry name" value="P-loop_NTPase"/>
</dbReference>